<dbReference type="Pfam" id="PF04290">
    <property type="entry name" value="DctQ"/>
    <property type="match status" value="1"/>
</dbReference>
<dbReference type="EMBL" id="FOAN01000020">
    <property type="protein sequence ID" value="SEM71067.1"/>
    <property type="molecule type" value="Genomic_DNA"/>
</dbReference>
<comment type="subunit">
    <text evidence="9">The complex comprises the extracytoplasmic solute receptor protein and the two transmembrane proteins.</text>
</comment>
<keyword evidence="6 9" id="KW-1133">Transmembrane helix</keyword>
<evidence type="ECO:0000256" key="5">
    <source>
        <dbReference type="ARBA" id="ARBA00022692"/>
    </source>
</evidence>
<protein>
    <recommendedName>
        <fullName evidence="9">TRAP transporter small permease protein</fullName>
    </recommendedName>
</protein>
<keyword evidence="2 9" id="KW-0813">Transport</keyword>
<dbReference type="OrthoDB" id="2877624at2"/>
<feature type="transmembrane region" description="Helical" evidence="9">
    <location>
        <begin position="12"/>
        <end position="32"/>
    </location>
</feature>
<feature type="transmembrane region" description="Helical" evidence="9">
    <location>
        <begin position="130"/>
        <end position="149"/>
    </location>
</feature>
<evidence type="ECO:0000256" key="8">
    <source>
        <dbReference type="ARBA" id="ARBA00038436"/>
    </source>
</evidence>
<keyword evidence="5 9" id="KW-0812">Transmembrane</keyword>
<feature type="domain" description="Tripartite ATP-independent periplasmic transporters DctQ component" evidence="10">
    <location>
        <begin position="26"/>
        <end position="157"/>
    </location>
</feature>
<evidence type="ECO:0000313" key="11">
    <source>
        <dbReference type="EMBL" id="SEM71067.1"/>
    </source>
</evidence>
<gene>
    <name evidence="11" type="ORF">SAMN04515666_12010</name>
</gene>
<evidence type="ECO:0000256" key="6">
    <source>
        <dbReference type="ARBA" id="ARBA00022989"/>
    </source>
</evidence>
<reference evidence="12" key="1">
    <citation type="submission" date="2016-10" db="EMBL/GenBank/DDBJ databases">
        <authorList>
            <person name="Varghese N."/>
            <person name="Submissions S."/>
        </authorList>
    </citation>
    <scope>NUCLEOTIDE SEQUENCE [LARGE SCALE GENOMIC DNA]</scope>
    <source>
        <strain evidence="12">LMG 26383,CCUG 61248,R- 45681</strain>
    </source>
</reference>
<accession>A0A1H8ANG9</accession>
<keyword evidence="12" id="KW-1185">Reference proteome</keyword>
<dbReference type="AlphaFoldDB" id="A0A1H8ANG9"/>
<dbReference type="GO" id="GO:0005886">
    <property type="term" value="C:plasma membrane"/>
    <property type="evidence" value="ECO:0007669"/>
    <property type="project" value="UniProtKB-SubCell"/>
</dbReference>
<feature type="transmembrane region" description="Helical" evidence="9">
    <location>
        <begin position="44"/>
        <end position="67"/>
    </location>
</feature>
<evidence type="ECO:0000256" key="2">
    <source>
        <dbReference type="ARBA" id="ARBA00022448"/>
    </source>
</evidence>
<evidence type="ECO:0000256" key="9">
    <source>
        <dbReference type="RuleBase" id="RU369079"/>
    </source>
</evidence>
<comment type="function">
    <text evidence="9">Part of the tripartite ATP-independent periplasmic (TRAP) transport system.</text>
</comment>
<evidence type="ECO:0000259" key="10">
    <source>
        <dbReference type="Pfam" id="PF04290"/>
    </source>
</evidence>
<name>A0A1H8ANG9_9HYPH</name>
<evidence type="ECO:0000256" key="7">
    <source>
        <dbReference type="ARBA" id="ARBA00023136"/>
    </source>
</evidence>
<dbReference type="Proteomes" id="UP000199664">
    <property type="component" value="Unassembled WGS sequence"/>
</dbReference>
<comment type="subcellular location">
    <subcellularLocation>
        <location evidence="1 9">Cell inner membrane</location>
        <topology evidence="1 9">Multi-pass membrane protein</topology>
    </subcellularLocation>
</comment>
<dbReference type="InterPro" id="IPR055348">
    <property type="entry name" value="DctQ"/>
</dbReference>
<dbReference type="InterPro" id="IPR007387">
    <property type="entry name" value="TRAP_DctQ"/>
</dbReference>
<feature type="transmembrane region" description="Helical" evidence="9">
    <location>
        <begin position="88"/>
        <end position="110"/>
    </location>
</feature>
<keyword evidence="7 9" id="KW-0472">Membrane</keyword>
<dbReference type="PANTHER" id="PTHR35011">
    <property type="entry name" value="2,3-DIKETO-L-GULONATE TRAP TRANSPORTER SMALL PERMEASE PROTEIN YIAM"/>
    <property type="match status" value="1"/>
</dbReference>
<evidence type="ECO:0000313" key="12">
    <source>
        <dbReference type="Proteomes" id="UP000199664"/>
    </source>
</evidence>
<sequence length="182" mass="19594">MSPGKLRRLDPVRLLTLAGALALAVMVLWTMIDIGARLAFNKPLHGTLDLVEVTLVLVAFLALPECFRRDEQIKVDLFDTMVRRRTLAAMRLAGEIATLAFLVLLAVTLIQPLADAYRFGDQKPDLPVPIFLLLLAIELALAVSVFVVLGRAVGQVRAFPRAAAGTADPHPPALHSSNGAAS</sequence>
<evidence type="ECO:0000256" key="4">
    <source>
        <dbReference type="ARBA" id="ARBA00022519"/>
    </source>
</evidence>
<evidence type="ECO:0000256" key="1">
    <source>
        <dbReference type="ARBA" id="ARBA00004429"/>
    </source>
</evidence>
<comment type="similarity">
    <text evidence="8 9">Belongs to the TRAP transporter small permease family.</text>
</comment>
<evidence type="ECO:0000256" key="3">
    <source>
        <dbReference type="ARBA" id="ARBA00022475"/>
    </source>
</evidence>
<proteinExistence type="inferred from homology"/>
<dbReference type="STRING" id="1036779.SAMN04515666_12010"/>
<keyword evidence="3" id="KW-1003">Cell membrane</keyword>
<organism evidence="11 12">
    <name type="scientific">Bosea lupini</name>
    <dbReference type="NCBI Taxonomy" id="1036779"/>
    <lineage>
        <taxon>Bacteria</taxon>
        <taxon>Pseudomonadati</taxon>
        <taxon>Pseudomonadota</taxon>
        <taxon>Alphaproteobacteria</taxon>
        <taxon>Hyphomicrobiales</taxon>
        <taxon>Boseaceae</taxon>
        <taxon>Bosea</taxon>
    </lineage>
</organism>
<keyword evidence="4 9" id="KW-0997">Cell inner membrane</keyword>
<dbReference type="GO" id="GO:0022857">
    <property type="term" value="F:transmembrane transporter activity"/>
    <property type="evidence" value="ECO:0007669"/>
    <property type="project" value="UniProtKB-UniRule"/>
</dbReference>
<dbReference type="RefSeq" id="WP_091843637.1">
    <property type="nucleotide sequence ID" value="NZ_FOAN01000020.1"/>
</dbReference>